<evidence type="ECO:0000313" key="2">
    <source>
        <dbReference type="Proteomes" id="UP000188184"/>
    </source>
</evidence>
<dbReference type="AlphaFoldDB" id="A0A1Q2L2E8"/>
<dbReference type="Proteomes" id="UP000188184">
    <property type="component" value="Chromosome"/>
</dbReference>
<dbReference type="KEGG" id="pmar:B0X71_16680"/>
<organism evidence="1 2">
    <name type="scientific">Planococcus lenghuensis</name>
    <dbReference type="NCBI Taxonomy" id="2213202"/>
    <lineage>
        <taxon>Bacteria</taxon>
        <taxon>Bacillati</taxon>
        <taxon>Bacillota</taxon>
        <taxon>Bacilli</taxon>
        <taxon>Bacillales</taxon>
        <taxon>Caryophanaceae</taxon>
        <taxon>Planococcus</taxon>
    </lineage>
</organism>
<sequence length="87" mass="9794">MGKFWNTCQAAGGAASMYTWVDEEIQLPADGGQRATNEGLTFQPLREIMWDTLTWESARTETERKAGLDPGKEQAVLKSWSRKMMPV</sequence>
<keyword evidence="2" id="KW-1185">Reference proteome</keyword>
<accession>A0A1Q2L2E8</accession>
<proteinExistence type="predicted"/>
<dbReference type="RefSeq" id="WP_077590473.1">
    <property type="nucleotide sequence ID" value="NZ_CP019640.1"/>
</dbReference>
<name>A0A1Q2L2E8_9BACL</name>
<protein>
    <submittedName>
        <fullName evidence="1">Uncharacterized protein</fullName>
    </submittedName>
</protein>
<dbReference type="EMBL" id="CP019640">
    <property type="protein sequence ID" value="AQQ54576.1"/>
    <property type="molecule type" value="Genomic_DNA"/>
</dbReference>
<gene>
    <name evidence="1" type="ORF">B0X71_16680</name>
</gene>
<reference evidence="1 2" key="1">
    <citation type="submission" date="2017-02" db="EMBL/GenBank/DDBJ databases">
        <title>The complete genomic sequence of a novel cold adapted crude oil-degrading bacterium Planococcus qaidamina Y42.</title>
        <authorList>
            <person name="Yang R."/>
        </authorList>
    </citation>
    <scope>NUCLEOTIDE SEQUENCE [LARGE SCALE GENOMIC DNA]</scope>
    <source>
        <strain evidence="1 2">Y42</strain>
    </source>
</reference>
<dbReference type="OrthoDB" id="7941246at2"/>
<evidence type="ECO:0000313" key="1">
    <source>
        <dbReference type="EMBL" id="AQQ54576.1"/>
    </source>
</evidence>